<dbReference type="Gene3D" id="2.40.37.20">
    <property type="entry name" value="D-serine dehydratase-like domain"/>
    <property type="match status" value="1"/>
</dbReference>
<dbReference type="Gene3D" id="3.20.20.10">
    <property type="entry name" value="Alanine racemase"/>
    <property type="match status" value="1"/>
</dbReference>
<dbReference type="InterPro" id="IPR026956">
    <property type="entry name" value="D-ser_dehydrat-like_dom"/>
</dbReference>
<keyword evidence="5" id="KW-1185">Reference proteome</keyword>
<feature type="domain" description="D-serine dehydratase-like" evidence="3">
    <location>
        <begin position="306"/>
        <end position="405"/>
    </location>
</feature>
<dbReference type="Pfam" id="PF01168">
    <property type="entry name" value="Ala_racemase_N"/>
    <property type="match status" value="1"/>
</dbReference>
<evidence type="ECO:0000256" key="2">
    <source>
        <dbReference type="ARBA" id="ARBA00023239"/>
    </source>
</evidence>
<dbReference type="InterPro" id="IPR042208">
    <property type="entry name" value="D-ser_dehydrat-like_sf"/>
</dbReference>
<dbReference type="InterPro" id="IPR029066">
    <property type="entry name" value="PLP-binding_barrel"/>
</dbReference>
<protein>
    <submittedName>
        <fullName evidence="4">Amino acid deaminase</fullName>
    </submittedName>
</protein>
<sequence length="418" mass="45374">MSDSAPVHPTSAYFRPALDKGTAGASAPTLNLLSEAVSLPAAVIYQSRLDNNVSWMQRFAASRGVALAPHGKTTMTPAFFQRQRDAGAWGLTVATAPQATAAYRAGIDRVLMANQLVGRGNMALVAELLADASFEFYCLVDSVANVEQLGRYFKACGLTLNVLLEIGVTGGRCGCRTQEQVETVCAAIAREPSLALVGVETYEGVIGGADAPAKIREHLLKVRNIAELLMQRGLFAADKAILTGAGSAWYDIVCDVFAEVDTELFVPLIRPGCYLIHDQGIYMEAQQKVRERLGDSCAVSGDLQSALEIWAYVQSIPEPGEAVLTLGKRDAAFDAGLPQPSLHYRPGWQVPVTPPPEWEVYHIMDQHSAMRFDPNADLNVGDIIALSTSHPCLTFDKWRKLNVIDDNYNVLEQVDTCF</sequence>
<keyword evidence="2" id="KW-0456">Lyase</keyword>
<comment type="similarity">
    <text evidence="1">Belongs to the DSD1 family.</text>
</comment>
<accession>A0ABV7HPJ8</accession>
<comment type="caution">
    <text evidence="4">The sequence shown here is derived from an EMBL/GenBank/DDBJ whole genome shotgun (WGS) entry which is preliminary data.</text>
</comment>
<name>A0ABV7HPJ8_9GAMM</name>
<organism evidence="4 5">
    <name type="scientific">Gilvimarinus japonicus</name>
    <dbReference type="NCBI Taxonomy" id="1796469"/>
    <lineage>
        <taxon>Bacteria</taxon>
        <taxon>Pseudomonadati</taxon>
        <taxon>Pseudomonadota</taxon>
        <taxon>Gammaproteobacteria</taxon>
        <taxon>Cellvibrionales</taxon>
        <taxon>Cellvibrionaceae</taxon>
        <taxon>Gilvimarinus</taxon>
    </lineage>
</organism>
<evidence type="ECO:0000313" key="5">
    <source>
        <dbReference type="Proteomes" id="UP001595548"/>
    </source>
</evidence>
<dbReference type="SUPFAM" id="SSF51419">
    <property type="entry name" value="PLP-binding barrel"/>
    <property type="match status" value="1"/>
</dbReference>
<dbReference type="PANTHER" id="PTHR28004">
    <property type="entry name" value="ZGC:162816-RELATED"/>
    <property type="match status" value="1"/>
</dbReference>
<dbReference type="InterPro" id="IPR051466">
    <property type="entry name" value="D-amino_acid_metab_enzyme"/>
</dbReference>
<dbReference type="CDD" id="cd06818">
    <property type="entry name" value="PLPDE_III_cryptic_DSD"/>
    <property type="match status" value="1"/>
</dbReference>
<dbReference type="SMART" id="SM01119">
    <property type="entry name" value="D-ser_dehydrat"/>
    <property type="match status" value="1"/>
</dbReference>
<gene>
    <name evidence="4" type="ORF">ACFOEB_04555</name>
</gene>
<dbReference type="EMBL" id="JBHRTL010000004">
    <property type="protein sequence ID" value="MFC3154465.1"/>
    <property type="molecule type" value="Genomic_DNA"/>
</dbReference>
<dbReference type="InterPro" id="IPR001608">
    <property type="entry name" value="Ala_racemase_N"/>
</dbReference>
<dbReference type="PANTHER" id="PTHR28004:SF8">
    <property type="entry name" value="D-SERINE DEAMINASE"/>
    <property type="match status" value="1"/>
</dbReference>
<dbReference type="RefSeq" id="WP_382414725.1">
    <property type="nucleotide sequence ID" value="NZ_AP031500.1"/>
</dbReference>
<proteinExistence type="inferred from homology"/>
<evidence type="ECO:0000313" key="4">
    <source>
        <dbReference type="EMBL" id="MFC3154465.1"/>
    </source>
</evidence>
<evidence type="ECO:0000256" key="1">
    <source>
        <dbReference type="ARBA" id="ARBA00005323"/>
    </source>
</evidence>
<dbReference type="Proteomes" id="UP001595548">
    <property type="component" value="Unassembled WGS sequence"/>
</dbReference>
<dbReference type="Pfam" id="PF14031">
    <property type="entry name" value="D-ser_dehydrat"/>
    <property type="match status" value="1"/>
</dbReference>
<evidence type="ECO:0000259" key="3">
    <source>
        <dbReference type="SMART" id="SM01119"/>
    </source>
</evidence>
<reference evidence="5" key="1">
    <citation type="journal article" date="2019" name="Int. J. Syst. Evol. Microbiol.">
        <title>The Global Catalogue of Microorganisms (GCM) 10K type strain sequencing project: providing services to taxonomists for standard genome sequencing and annotation.</title>
        <authorList>
            <consortium name="The Broad Institute Genomics Platform"/>
            <consortium name="The Broad Institute Genome Sequencing Center for Infectious Disease"/>
            <person name="Wu L."/>
            <person name="Ma J."/>
        </authorList>
    </citation>
    <scope>NUCLEOTIDE SEQUENCE [LARGE SCALE GENOMIC DNA]</scope>
    <source>
        <strain evidence="5">KCTC 52141</strain>
    </source>
</reference>